<sequence>MVQVPNIHLPEINTAGHMVNSDEPLPMENACRQLQMTMLLLSVGKEMTVDEADMLRNNNNLWYVTAGITITFGSKGMLKTRRMSADGTTPSLDILLPQSDDDKKPRSPCFQPRERAIVGRRVARVARNGALPQEKEGDEWRKRARRRGKGIMAGRGPRLHFCPPRSSLTGRSPGMEERRTNLRGLIDGATAEWRRNALAVGNQRSPRKSANQWHHPVQFPRAKIRVRSLATTPPRPHWRIGSGHLLSSNYARAREVPCLHSSGVARPTCSREVAISRPGPSAADPQLACRALGLYVPNKPHNPRNSFVKEPRWLRVSLLASRQGRPGLIPACLTPEFLQVGIVPDDHAGRRVFSGITQTRVFHGLSWQQARLNSPLYSRDIIVCILAVIKYERPTAFERGRTGGRVVVPSNFLPLGLLQPNFVTVLAAVETRWISHASGRL</sequence>
<gene>
    <name evidence="2" type="ORF">PR048_009670</name>
</gene>
<feature type="region of interest" description="Disordered" evidence="1">
    <location>
        <begin position="83"/>
        <end position="110"/>
    </location>
</feature>
<evidence type="ECO:0000313" key="3">
    <source>
        <dbReference type="Proteomes" id="UP001159363"/>
    </source>
</evidence>
<evidence type="ECO:0000256" key="1">
    <source>
        <dbReference type="SAM" id="MobiDB-lite"/>
    </source>
</evidence>
<name>A0ABQ9I0L5_9NEOP</name>
<evidence type="ECO:0000313" key="2">
    <source>
        <dbReference type="EMBL" id="KAJ8890163.1"/>
    </source>
</evidence>
<accession>A0ABQ9I0L5</accession>
<proteinExistence type="predicted"/>
<dbReference type="Proteomes" id="UP001159363">
    <property type="component" value="Chromosome 3"/>
</dbReference>
<comment type="caution">
    <text evidence="2">The sequence shown here is derived from an EMBL/GenBank/DDBJ whole genome shotgun (WGS) entry which is preliminary data.</text>
</comment>
<reference evidence="2 3" key="1">
    <citation type="submission" date="2023-02" db="EMBL/GenBank/DDBJ databases">
        <title>LHISI_Scaffold_Assembly.</title>
        <authorList>
            <person name="Stuart O.P."/>
            <person name="Cleave R."/>
            <person name="Magrath M.J.L."/>
            <person name="Mikheyev A.S."/>
        </authorList>
    </citation>
    <scope>NUCLEOTIDE SEQUENCE [LARGE SCALE GENOMIC DNA]</scope>
    <source>
        <strain evidence="2">Daus_M_001</strain>
        <tissue evidence="2">Leg muscle</tissue>
    </source>
</reference>
<dbReference type="EMBL" id="JARBHB010000003">
    <property type="protein sequence ID" value="KAJ8890163.1"/>
    <property type="molecule type" value="Genomic_DNA"/>
</dbReference>
<protein>
    <submittedName>
        <fullName evidence="2">Uncharacterized protein</fullName>
    </submittedName>
</protein>
<feature type="region of interest" description="Disordered" evidence="1">
    <location>
        <begin position="152"/>
        <end position="176"/>
    </location>
</feature>
<organism evidence="2 3">
    <name type="scientific">Dryococelus australis</name>
    <dbReference type="NCBI Taxonomy" id="614101"/>
    <lineage>
        <taxon>Eukaryota</taxon>
        <taxon>Metazoa</taxon>
        <taxon>Ecdysozoa</taxon>
        <taxon>Arthropoda</taxon>
        <taxon>Hexapoda</taxon>
        <taxon>Insecta</taxon>
        <taxon>Pterygota</taxon>
        <taxon>Neoptera</taxon>
        <taxon>Polyneoptera</taxon>
        <taxon>Phasmatodea</taxon>
        <taxon>Verophasmatodea</taxon>
        <taxon>Anareolatae</taxon>
        <taxon>Phasmatidae</taxon>
        <taxon>Eurycanthinae</taxon>
        <taxon>Dryococelus</taxon>
    </lineage>
</organism>
<keyword evidence="3" id="KW-1185">Reference proteome</keyword>